<feature type="compositionally biased region" description="Low complexity" evidence="1">
    <location>
        <begin position="94"/>
        <end position="123"/>
    </location>
</feature>
<sequence>MSGLLRRLARQATGQAPARVHAPARLPYHAAPDPLSEEASSPLTTPAPRGTDTPHPADATPAPMTASTTADTSAPIAPPPPPLIGEAPRGDVSDPTPADTETPTTVRTTPAPSDAAPIAAQATPPGPEETPDAWDARIEPASVAHRREAAEMPTSKAPDVAAASTRDTPYPPEPERQAPPEALLPPLVDRPLTPRSTAAATPSLAADSAAEVHVHIGRIEVTAVQEPAPTKRPSKRGPSPMSLDEYLASRRGSRS</sequence>
<comment type="caution">
    <text evidence="2">The sequence shown here is derived from an EMBL/GenBank/DDBJ whole genome shotgun (WGS) entry which is preliminary data.</text>
</comment>
<proteinExistence type="predicted"/>
<evidence type="ECO:0000256" key="1">
    <source>
        <dbReference type="SAM" id="MobiDB-lite"/>
    </source>
</evidence>
<keyword evidence="3" id="KW-1185">Reference proteome</keyword>
<protein>
    <submittedName>
        <fullName evidence="2">Uncharacterized protein</fullName>
    </submittedName>
</protein>
<name>A0ABV7LQ15_9GAMM</name>
<dbReference type="Proteomes" id="UP001595579">
    <property type="component" value="Unassembled WGS sequence"/>
</dbReference>
<dbReference type="RefSeq" id="WP_386773601.1">
    <property type="nucleotide sequence ID" value="NZ_JBHRUG010000019.1"/>
</dbReference>
<evidence type="ECO:0000313" key="2">
    <source>
        <dbReference type="EMBL" id="MFC3284033.1"/>
    </source>
</evidence>
<gene>
    <name evidence="2" type="ORF">ACFOEV_10485</name>
</gene>
<feature type="compositionally biased region" description="Low complexity" evidence="1">
    <location>
        <begin position="51"/>
        <end position="75"/>
    </location>
</feature>
<feature type="compositionally biased region" description="Low complexity" evidence="1">
    <location>
        <begin position="179"/>
        <end position="209"/>
    </location>
</feature>
<dbReference type="EMBL" id="JBHRUG010000019">
    <property type="protein sequence ID" value="MFC3284033.1"/>
    <property type="molecule type" value="Genomic_DNA"/>
</dbReference>
<accession>A0ABV7LQ15</accession>
<reference evidence="3" key="1">
    <citation type="journal article" date="2019" name="Int. J. Syst. Evol. Microbiol.">
        <title>The Global Catalogue of Microorganisms (GCM) 10K type strain sequencing project: providing services to taxonomists for standard genome sequencing and annotation.</title>
        <authorList>
            <consortium name="The Broad Institute Genomics Platform"/>
            <consortium name="The Broad Institute Genome Sequencing Center for Infectious Disease"/>
            <person name="Wu L."/>
            <person name="Ma J."/>
        </authorList>
    </citation>
    <scope>NUCLEOTIDE SEQUENCE [LARGE SCALE GENOMIC DNA]</scope>
    <source>
        <strain evidence="3">CECT 7698</strain>
    </source>
</reference>
<evidence type="ECO:0000313" key="3">
    <source>
        <dbReference type="Proteomes" id="UP001595579"/>
    </source>
</evidence>
<feature type="region of interest" description="Disordered" evidence="1">
    <location>
        <begin position="1"/>
        <end position="255"/>
    </location>
</feature>
<organism evidence="2 3">
    <name type="scientific">Litchfieldella rifensis</name>
    <dbReference type="NCBI Taxonomy" id="762643"/>
    <lineage>
        <taxon>Bacteria</taxon>
        <taxon>Pseudomonadati</taxon>
        <taxon>Pseudomonadota</taxon>
        <taxon>Gammaproteobacteria</taxon>
        <taxon>Oceanospirillales</taxon>
        <taxon>Halomonadaceae</taxon>
        <taxon>Litchfieldella</taxon>
    </lineage>
</organism>